<gene>
    <name evidence="1" type="ORF">IPP15_02130</name>
</gene>
<name>A0A9D7SSJ2_9BACT</name>
<organism evidence="1 2">
    <name type="scientific">Candidatus Opimibacter skivensis</name>
    <dbReference type="NCBI Taxonomy" id="2982028"/>
    <lineage>
        <taxon>Bacteria</taxon>
        <taxon>Pseudomonadati</taxon>
        <taxon>Bacteroidota</taxon>
        <taxon>Saprospiria</taxon>
        <taxon>Saprospirales</taxon>
        <taxon>Saprospiraceae</taxon>
        <taxon>Candidatus Opimibacter</taxon>
    </lineage>
</organism>
<protein>
    <submittedName>
        <fullName evidence="1">Uncharacterized protein</fullName>
    </submittedName>
</protein>
<accession>A0A9D7SSJ2</accession>
<evidence type="ECO:0000313" key="2">
    <source>
        <dbReference type="Proteomes" id="UP000808337"/>
    </source>
</evidence>
<dbReference type="AlphaFoldDB" id="A0A9D7SSJ2"/>
<evidence type="ECO:0000313" key="1">
    <source>
        <dbReference type="EMBL" id="MBK9981218.1"/>
    </source>
</evidence>
<dbReference type="EMBL" id="JADKGY010000001">
    <property type="protein sequence ID" value="MBK9981218.1"/>
    <property type="molecule type" value="Genomic_DNA"/>
</dbReference>
<reference evidence="1 2" key="1">
    <citation type="submission" date="2020-10" db="EMBL/GenBank/DDBJ databases">
        <title>Connecting structure to function with the recovery of over 1000 high-quality activated sludge metagenome-assembled genomes encoding full-length rRNA genes using long-read sequencing.</title>
        <authorList>
            <person name="Singleton C.M."/>
            <person name="Petriglieri F."/>
            <person name="Kristensen J.M."/>
            <person name="Kirkegaard R.H."/>
            <person name="Michaelsen T.Y."/>
            <person name="Andersen M.H."/>
            <person name="Karst S.M."/>
            <person name="Dueholm M.S."/>
            <person name="Nielsen P.H."/>
            <person name="Albertsen M."/>
        </authorList>
    </citation>
    <scope>NUCLEOTIDE SEQUENCE [LARGE SCALE GENOMIC DNA]</scope>
    <source>
        <strain evidence="1">Ribe_18-Q3-R11-54_MAXAC.273</strain>
    </source>
</reference>
<proteinExistence type="predicted"/>
<sequence>MTSIAINTFKQTPLVGDLIYRRKSSEFMELDFYYSGGTWPGVFEINPKTRISIKVFSQSILEKKP</sequence>
<dbReference type="Proteomes" id="UP000808337">
    <property type="component" value="Unassembled WGS sequence"/>
</dbReference>
<comment type="caution">
    <text evidence="1">The sequence shown here is derived from an EMBL/GenBank/DDBJ whole genome shotgun (WGS) entry which is preliminary data.</text>
</comment>